<evidence type="ECO:0000256" key="6">
    <source>
        <dbReference type="ARBA" id="ARBA00022676"/>
    </source>
</evidence>
<reference evidence="12" key="1">
    <citation type="journal article" date="2020" name="mSystems">
        <title>Genome- and Community-Level Interaction Insights into Carbon Utilization and Element Cycling Functions of Hydrothermarchaeota in Hydrothermal Sediment.</title>
        <authorList>
            <person name="Zhou Z."/>
            <person name="Liu Y."/>
            <person name="Xu W."/>
            <person name="Pan J."/>
            <person name="Luo Z.H."/>
            <person name="Li M."/>
        </authorList>
    </citation>
    <scope>NUCLEOTIDE SEQUENCE [LARGE SCALE GENOMIC DNA]</scope>
    <source>
        <strain evidence="12">HyVt-94</strain>
    </source>
</reference>
<comment type="caution">
    <text evidence="12">The sequence shown here is derived from an EMBL/GenBank/DDBJ whole genome shotgun (WGS) entry which is preliminary data.</text>
</comment>
<dbReference type="Gene3D" id="3.90.1170.20">
    <property type="entry name" value="Quinolinate phosphoribosyl transferase, N-terminal domain"/>
    <property type="match status" value="1"/>
</dbReference>
<sequence>MKSKILKKLLNFLEEDMPFGDITSSIIPADKNINVRIEARENLKIFGIQYIGLLLDYFGIQHHFLKKDSEWVRKGEKIATLNGNARQILELERTVLNLLAHLSGITTLTHFFVMKAKAVNPRVKIACTRKTLPGLRFFEKEACLAGGADPHRFSLSDMILIKDNHIKILGGVEQALKEAKKSASFTKKIEIEVENKEDALKAAEMGADIIMLDNMKPQEIQEVIALLKKKKVRDNVILEASGGINLENIEEYAKTGVDIISVGKITYGAYHCDISMEVEE</sequence>
<proteinExistence type="inferred from homology"/>
<evidence type="ECO:0000259" key="10">
    <source>
        <dbReference type="Pfam" id="PF01729"/>
    </source>
</evidence>
<organism evidence="12">
    <name type="scientific">candidate division WOR-3 bacterium</name>
    <dbReference type="NCBI Taxonomy" id="2052148"/>
    <lineage>
        <taxon>Bacteria</taxon>
        <taxon>Bacteria division WOR-3</taxon>
    </lineage>
</organism>
<keyword evidence="5" id="KW-0662">Pyridine nucleotide biosynthesis</keyword>
<dbReference type="PIRSF" id="PIRSF006250">
    <property type="entry name" value="NadC_ModD"/>
    <property type="match status" value="1"/>
</dbReference>
<evidence type="ECO:0000313" key="12">
    <source>
        <dbReference type="EMBL" id="HHF58191.1"/>
    </source>
</evidence>
<gene>
    <name evidence="12" type="primary">nadC</name>
    <name evidence="12" type="ORF">ENL41_02065</name>
</gene>
<dbReference type="Pfam" id="PF01729">
    <property type="entry name" value="QRPTase_C"/>
    <property type="match status" value="1"/>
</dbReference>
<evidence type="ECO:0000256" key="9">
    <source>
        <dbReference type="PIRNR" id="PIRNR006250"/>
    </source>
</evidence>
<dbReference type="InterPro" id="IPR002638">
    <property type="entry name" value="Quinolinate_PRibosylTrfase_C"/>
</dbReference>
<evidence type="ECO:0000256" key="2">
    <source>
        <dbReference type="ARBA" id="ARBA00004893"/>
    </source>
</evidence>
<dbReference type="InterPro" id="IPR013785">
    <property type="entry name" value="Aldolase_TIM"/>
</dbReference>
<dbReference type="Proteomes" id="UP000886014">
    <property type="component" value="Unassembled WGS sequence"/>
</dbReference>
<dbReference type="InterPro" id="IPR022412">
    <property type="entry name" value="Quinolinate_PRibosylTrfase_N"/>
</dbReference>
<dbReference type="InterPro" id="IPR004393">
    <property type="entry name" value="NadC"/>
</dbReference>
<dbReference type="PANTHER" id="PTHR32179">
    <property type="entry name" value="NICOTINATE-NUCLEOTIDE PYROPHOSPHORYLASE [CARBOXYLATING]"/>
    <property type="match status" value="1"/>
</dbReference>
<evidence type="ECO:0000256" key="1">
    <source>
        <dbReference type="ARBA" id="ARBA00003237"/>
    </source>
</evidence>
<dbReference type="EMBL" id="DRTV01000146">
    <property type="protein sequence ID" value="HHF58191.1"/>
    <property type="molecule type" value="Genomic_DNA"/>
</dbReference>
<comment type="pathway">
    <text evidence="2">Cofactor biosynthesis; NAD(+) biosynthesis; nicotinate D-ribonucleotide from quinolinate: step 1/1.</text>
</comment>
<dbReference type="NCBIfam" id="TIGR00078">
    <property type="entry name" value="nadC"/>
    <property type="match status" value="1"/>
</dbReference>
<dbReference type="GO" id="GO:0034213">
    <property type="term" value="P:quinolinate catabolic process"/>
    <property type="evidence" value="ECO:0007669"/>
    <property type="project" value="TreeGrafter"/>
</dbReference>
<dbReference type="FunFam" id="3.20.20.70:FF:000030">
    <property type="entry name" value="Nicotinate-nucleotide pyrophosphorylase, carboxylating"/>
    <property type="match status" value="1"/>
</dbReference>
<dbReference type="SUPFAM" id="SSF54675">
    <property type="entry name" value="Nicotinate/Quinolinate PRTase N-terminal domain-like"/>
    <property type="match status" value="1"/>
</dbReference>
<dbReference type="CDD" id="cd01568">
    <property type="entry name" value="QPRTase_NadC"/>
    <property type="match status" value="1"/>
</dbReference>
<dbReference type="AlphaFoldDB" id="A0A7C5M226"/>
<comment type="similarity">
    <text evidence="3 9">Belongs to the NadC/ModD family.</text>
</comment>
<keyword evidence="6 9" id="KW-0328">Glycosyltransferase</keyword>
<dbReference type="Pfam" id="PF02749">
    <property type="entry name" value="QRPTase_N"/>
    <property type="match status" value="1"/>
</dbReference>
<feature type="domain" description="Quinolinate phosphoribosyl transferase C-terminal" evidence="10">
    <location>
        <begin position="105"/>
        <end position="277"/>
    </location>
</feature>
<evidence type="ECO:0000256" key="7">
    <source>
        <dbReference type="ARBA" id="ARBA00022679"/>
    </source>
</evidence>
<name>A0A7C5M226_UNCW3</name>
<protein>
    <recommendedName>
        <fullName evidence="4">nicotinate-nucleotide diphosphorylase (carboxylating)</fullName>
        <ecNumber evidence="4">2.4.2.19</ecNumber>
    </recommendedName>
    <alternativeName>
        <fullName evidence="8">Quinolinate phosphoribosyltransferase [decarboxylating]</fullName>
    </alternativeName>
</protein>
<dbReference type="SUPFAM" id="SSF51690">
    <property type="entry name" value="Nicotinate/Quinolinate PRTase C-terminal domain-like"/>
    <property type="match status" value="1"/>
</dbReference>
<dbReference type="GO" id="GO:0005737">
    <property type="term" value="C:cytoplasm"/>
    <property type="evidence" value="ECO:0007669"/>
    <property type="project" value="TreeGrafter"/>
</dbReference>
<accession>A0A7C5M226</accession>
<dbReference type="PANTHER" id="PTHR32179:SF3">
    <property type="entry name" value="NICOTINATE-NUCLEOTIDE PYROPHOSPHORYLASE [CARBOXYLATING]"/>
    <property type="match status" value="1"/>
</dbReference>
<evidence type="ECO:0000259" key="11">
    <source>
        <dbReference type="Pfam" id="PF02749"/>
    </source>
</evidence>
<dbReference type="Gene3D" id="3.20.20.70">
    <property type="entry name" value="Aldolase class I"/>
    <property type="match status" value="1"/>
</dbReference>
<dbReference type="InterPro" id="IPR027277">
    <property type="entry name" value="NadC/ModD"/>
</dbReference>
<keyword evidence="7 9" id="KW-0808">Transferase</keyword>
<dbReference type="GO" id="GO:0004514">
    <property type="term" value="F:nicotinate-nucleotide diphosphorylase (carboxylating) activity"/>
    <property type="evidence" value="ECO:0007669"/>
    <property type="project" value="UniProtKB-EC"/>
</dbReference>
<dbReference type="InterPro" id="IPR036068">
    <property type="entry name" value="Nicotinate_pribotase-like_C"/>
</dbReference>
<dbReference type="UniPathway" id="UPA00253">
    <property type="reaction ID" value="UER00331"/>
</dbReference>
<evidence type="ECO:0000256" key="5">
    <source>
        <dbReference type="ARBA" id="ARBA00022642"/>
    </source>
</evidence>
<evidence type="ECO:0000256" key="8">
    <source>
        <dbReference type="ARBA" id="ARBA00033102"/>
    </source>
</evidence>
<dbReference type="InterPro" id="IPR037128">
    <property type="entry name" value="Quinolinate_PRibosylTase_N_sf"/>
</dbReference>
<evidence type="ECO:0000256" key="4">
    <source>
        <dbReference type="ARBA" id="ARBA00011944"/>
    </source>
</evidence>
<dbReference type="GO" id="GO:0009435">
    <property type="term" value="P:NAD+ biosynthetic process"/>
    <property type="evidence" value="ECO:0007669"/>
    <property type="project" value="UniProtKB-UniPathway"/>
</dbReference>
<dbReference type="EC" id="2.4.2.19" evidence="4"/>
<comment type="function">
    <text evidence="1">Involved in the catabolism of quinolinic acid (QA).</text>
</comment>
<evidence type="ECO:0000256" key="3">
    <source>
        <dbReference type="ARBA" id="ARBA00009400"/>
    </source>
</evidence>
<feature type="domain" description="Quinolinate phosphoribosyl transferase N-terminal" evidence="11">
    <location>
        <begin position="21"/>
        <end position="103"/>
    </location>
</feature>